<dbReference type="Proteomes" id="UP001221546">
    <property type="component" value="Chromosome"/>
</dbReference>
<evidence type="ECO:0000256" key="1">
    <source>
        <dbReference type="SAM" id="MobiDB-lite"/>
    </source>
</evidence>
<feature type="compositionally biased region" description="Pro residues" evidence="1">
    <location>
        <begin position="269"/>
        <end position="290"/>
    </location>
</feature>
<name>A0ABY8JIX9_9BRAD</name>
<sequence length="434" mass="44747">MRLTGWVLLLIGGLLCATISWAALGFLLMGVGLIALQVDERPRRPADAAVPAGASGFTPPRLSDGLQPPTLDPIAGQDTGQRQSRRVAWPDKKGDAAYGRETYDREAWRRLVDSDPDLAQIANVLADYGPQYVDELAASYLAAPDKGRLAAIVDGIIARAGDGQPIPPPPAPVEASRPPPLPPPPQPKPVIIPAAKAAASPSNRANALEASLLATVEEASAKMAAERAGLFKPAKEPGKEPGKATDSRPQAASQREPLFGRATRDAKPAGPPPVPVTTPPMPATPPPMPADTPAALEASLIAAVSEAAARRADAPKDAFKDASKDASKPAPESAPPARREPEIRAVAPTPPTPPPPAPAAPATTPAATTPPAKTAADNLDETLLAALAEISGQKIKGETKPDAASKGPSGPPADDGLSDMIRKFAPDSSFLRKT</sequence>
<keyword evidence="2" id="KW-1133">Transmembrane helix</keyword>
<protein>
    <submittedName>
        <fullName evidence="3">Uncharacterized protein</fullName>
    </submittedName>
</protein>
<gene>
    <name evidence="3" type="ORF">QA636_03925</name>
</gene>
<dbReference type="EMBL" id="CP121646">
    <property type="protein sequence ID" value="WFU64714.1"/>
    <property type="molecule type" value="Genomic_DNA"/>
</dbReference>
<keyword evidence="4" id="KW-1185">Reference proteome</keyword>
<feature type="region of interest" description="Disordered" evidence="1">
    <location>
        <begin position="161"/>
        <end position="205"/>
    </location>
</feature>
<keyword evidence="2" id="KW-0472">Membrane</keyword>
<feature type="compositionally biased region" description="Basic and acidic residues" evidence="1">
    <location>
        <begin position="233"/>
        <end position="246"/>
    </location>
</feature>
<feature type="compositionally biased region" description="Pro residues" evidence="1">
    <location>
        <begin position="348"/>
        <end position="359"/>
    </location>
</feature>
<feature type="compositionally biased region" description="Pro residues" evidence="1">
    <location>
        <begin position="165"/>
        <end position="190"/>
    </location>
</feature>
<feature type="compositionally biased region" description="Low complexity" evidence="1">
    <location>
        <begin position="291"/>
        <end position="307"/>
    </location>
</feature>
<proteinExistence type="predicted"/>
<evidence type="ECO:0000313" key="4">
    <source>
        <dbReference type="Proteomes" id="UP001221546"/>
    </source>
</evidence>
<reference evidence="3 4" key="1">
    <citation type="submission" date="2023-04" db="EMBL/GenBank/DDBJ databases">
        <title>Australian commercial rhizobial inoculants.</title>
        <authorList>
            <person name="Kohlmeier M.G."/>
            <person name="O'Hara G.W."/>
            <person name="Colombi E."/>
            <person name="Ramsay J.P."/>
            <person name="Terpolilli J."/>
        </authorList>
    </citation>
    <scope>NUCLEOTIDE SEQUENCE [LARGE SCALE GENOMIC DNA]</scope>
    <source>
        <strain evidence="3 4">CB627</strain>
    </source>
</reference>
<organism evidence="3 4">
    <name type="scientific">Bradyrhizobium brasilense</name>
    <dbReference type="NCBI Taxonomy" id="1419277"/>
    <lineage>
        <taxon>Bacteria</taxon>
        <taxon>Pseudomonadati</taxon>
        <taxon>Pseudomonadota</taxon>
        <taxon>Alphaproteobacteria</taxon>
        <taxon>Hyphomicrobiales</taxon>
        <taxon>Nitrobacteraceae</taxon>
        <taxon>Bradyrhizobium</taxon>
    </lineage>
</organism>
<feature type="region of interest" description="Disordered" evidence="1">
    <location>
        <begin position="227"/>
        <end position="434"/>
    </location>
</feature>
<feature type="compositionally biased region" description="Basic and acidic residues" evidence="1">
    <location>
        <begin position="308"/>
        <end position="327"/>
    </location>
</feature>
<evidence type="ECO:0000256" key="2">
    <source>
        <dbReference type="SAM" id="Phobius"/>
    </source>
</evidence>
<feature type="compositionally biased region" description="Low complexity" evidence="1">
    <location>
        <begin position="360"/>
        <end position="376"/>
    </location>
</feature>
<accession>A0ABY8JIX9</accession>
<feature type="region of interest" description="Disordered" evidence="1">
    <location>
        <begin position="47"/>
        <end position="96"/>
    </location>
</feature>
<keyword evidence="2" id="KW-0812">Transmembrane</keyword>
<dbReference type="RefSeq" id="WP_141342811.1">
    <property type="nucleotide sequence ID" value="NZ_CP121646.1"/>
</dbReference>
<feature type="transmembrane region" description="Helical" evidence="2">
    <location>
        <begin position="6"/>
        <end position="36"/>
    </location>
</feature>
<feature type="compositionally biased region" description="Low complexity" evidence="1">
    <location>
        <begin position="191"/>
        <end position="205"/>
    </location>
</feature>
<evidence type="ECO:0000313" key="3">
    <source>
        <dbReference type="EMBL" id="WFU64714.1"/>
    </source>
</evidence>